<evidence type="ECO:0000313" key="10">
    <source>
        <dbReference type="Proteomes" id="UP000295807"/>
    </source>
</evidence>
<dbReference type="Gene3D" id="2.40.170.20">
    <property type="entry name" value="TonB-dependent receptor, beta-barrel domain"/>
    <property type="match status" value="1"/>
</dbReference>
<dbReference type="AlphaFoldDB" id="A0A4R3KMB5"/>
<feature type="domain" description="TonB-dependent receptor plug" evidence="8">
    <location>
        <begin position="107"/>
        <end position="213"/>
    </location>
</feature>
<dbReference type="NCBIfam" id="TIGR04056">
    <property type="entry name" value="OMP_RagA_SusC"/>
    <property type="match status" value="1"/>
</dbReference>
<dbReference type="PROSITE" id="PS52016">
    <property type="entry name" value="TONB_DEPENDENT_REC_3"/>
    <property type="match status" value="1"/>
</dbReference>
<dbReference type="InterPro" id="IPR037066">
    <property type="entry name" value="Plug_dom_sf"/>
</dbReference>
<keyword evidence="3 7" id="KW-1134">Transmembrane beta strand</keyword>
<evidence type="ECO:0000259" key="8">
    <source>
        <dbReference type="Pfam" id="PF07715"/>
    </source>
</evidence>
<evidence type="ECO:0000313" key="9">
    <source>
        <dbReference type="EMBL" id="TCS84920.1"/>
    </source>
</evidence>
<organism evidence="9 10">
    <name type="scientific">Anseongella ginsenosidimutans</name>
    <dbReference type="NCBI Taxonomy" id="496056"/>
    <lineage>
        <taxon>Bacteria</taxon>
        <taxon>Pseudomonadati</taxon>
        <taxon>Bacteroidota</taxon>
        <taxon>Sphingobacteriia</taxon>
        <taxon>Sphingobacteriales</taxon>
        <taxon>Sphingobacteriaceae</taxon>
        <taxon>Anseongella</taxon>
    </lineage>
</organism>
<evidence type="ECO:0000256" key="5">
    <source>
        <dbReference type="ARBA" id="ARBA00023136"/>
    </source>
</evidence>
<name>A0A4R3KMB5_9SPHI</name>
<dbReference type="Gene3D" id="2.170.130.10">
    <property type="entry name" value="TonB-dependent receptor, plug domain"/>
    <property type="match status" value="1"/>
</dbReference>
<keyword evidence="4 7" id="KW-0812">Transmembrane</keyword>
<proteinExistence type="inferred from homology"/>
<accession>A0A4R3KMB5</accession>
<keyword evidence="6 7" id="KW-0998">Cell outer membrane</keyword>
<keyword evidence="5 7" id="KW-0472">Membrane</keyword>
<evidence type="ECO:0000256" key="2">
    <source>
        <dbReference type="ARBA" id="ARBA00022448"/>
    </source>
</evidence>
<keyword evidence="2 7" id="KW-0813">Transport</keyword>
<gene>
    <name evidence="9" type="ORF">EDD80_11612</name>
</gene>
<evidence type="ECO:0000256" key="6">
    <source>
        <dbReference type="ARBA" id="ARBA00023237"/>
    </source>
</evidence>
<comment type="subcellular location">
    <subcellularLocation>
        <location evidence="1 7">Cell outer membrane</location>
        <topology evidence="1 7">Multi-pass membrane protein</topology>
    </subcellularLocation>
</comment>
<dbReference type="Proteomes" id="UP000295807">
    <property type="component" value="Unassembled WGS sequence"/>
</dbReference>
<dbReference type="NCBIfam" id="TIGR04057">
    <property type="entry name" value="SusC_RagA_signa"/>
    <property type="match status" value="1"/>
</dbReference>
<evidence type="ECO:0000256" key="4">
    <source>
        <dbReference type="ARBA" id="ARBA00022692"/>
    </source>
</evidence>
<dbReference type="Pfam" id="PF07715">
    <property type="entry name" value="Plug"/>
    <property type="match status" value="1"/>
</dbReference>
<dbReference type="InterPro" id="IPR012910">
    <property type="entry name" value="Plug_dom"/>
</dbReference>
<comment type="caution">
    <text evidence="9">The sequence shown here is derived from an EMBL/GenBank/DDBJ whole genome shotgun (WGS) entry which is preliminary data.</text>
</comment>
<dbReference type="InterPro" id="IPR039426">
    <property type="entry name" value="TonB-dep_rcpt-like"/>
</dbReference>
<evidence type="ECO:0000256" key="1">
    <source>
        <dbReference type="ARBA" id="ARBA00004571"/>
    </source>
</evidence>
<keyword evidence="10" id="KW-1185">Reference proteome</keyword>
<dbReference type="FunFam" id="2.170.130.10:FF:000008">
    <property type="entry name" value="SusC/RagA family TonB-linked outer membrane protein"/>
    <property type="match status" value="1"/>
</dbReference>
<dbReference type="SUPFAM" id="SSF56935">
    <property type="entry name" value="Porins"/>
    <property type="match status" value="1"/>
</dbReference>
<protein>
    <submittedName>
        <fullName evidence="9">TonB-linked SusC/RagA family outer membrane protein</fullName>
    </submittedName>
</protein>
<dbReference type="GO" id="GO:0009279">
    <property type="term" value="C:cell outer membrane"/>
    <property type="evidence" value="ECO:0007669"/>
    <property type="project" value="UniProtKB-SubCell"/>
</dbReference>
<dbReference type="Gene3D" id="2.60.40.1120">
    <property type="entry name" value="Carboxypeptidase-like, regulatory domain"/>
    <property type="match status" value="1"/>
</dbReference>
<dbReference type="InterPro" id="IPR023997">
    <property type="entry name" value="TonB-dep_OMP_SusC/RagA_CS"/>
</dbReference>
<comment type="similarity">
    <text evidence="7">Belongs to the TonB-dependent receptor family.</text>
</comment>
<evidence type="ECO:0000256" key="3">
    <source>
        <dbReference type="ARBA" id="ARBA00022452"/>
    </source>
</evidence>
<reference evidence="9 10" key="1">
    <citation type="submission" date="2019-03" db="EMBL/GenBank/DDBJ databases">
        <title>Genomic Encyclopedia of Type Strains, Phase IV (KMG-IV): sequencing the most valuable type-strain genomes for metagenomic binning, comparative biology and taxonomic classification.</title>
        <authorList>
            <person name="Goeker M."/>
        </authorList>
    </citation>
    <scope>NUCLEOTIDE SEQUENCE [LARGE SCALE GENOMIC DNA]</scope>
    <source>
        <strain evidence="9 10">DSM 21100</strain>
    </source>
</reference>
<evidence type="ECO:0000256" key="7">
    <source>
        <dbReference type="PROSITE-ProRule" id="PRU01360"/>
    </source>
</evidence>
<dbReference type="InterPro" id="IPR008969">
    <property type="entry name" value="CarboxyPept-like_regulatory"/>
</dbReference>
<dbReference type="EMBL" id="SMAD01000016">
    <property type="protein sequence ID" value="TCS84920.1"/>
    <property type="molecule type" value="Genomic_DNA"/>
</dbReference>
<sequence>MLMLATCAAPSYAQTREVSGTVTDQESGAGLPGVAVQVQGAQGGTQTDIDGNYTLAVPPGEVTLTFSLIGYVTMTAPLSGDRLDIQLAADVQSLDEVVVVGYGTVRKKDLTGAVAVVDNEQLNRRGALNPVEAMQGQVAGVDISNSSGRAGAGFDIRIRGQQSIQGGRDPLYVVDGVITDGIEFLNPQDIARVDILKDASSAAIYGSRGAYGVVLVTTKQGADVNRKAVISYDGYMGVRNVARMPEFMSGDKWMNWRQDAYISEAITRGNPVPEAPGFNTQSDEMQRRLDENDFTDWPSLVTQNGSQANHWVSLSGMSNNTGYTFGVGYQQEEGNVINEKYQRYNFKASIDQQLNEKWSGGINLNLALADYEAGAPNAMVNAFRMNPLMSPYNTEDGELIVQPGKDLVDGTSSNYHINFTSSVNPLVDMANASQETRTYYAIGNVFLQYVPLEGLSLKTTFSPRYKLDKYGQFLGTDSEGRVGGQPGGEIENTESFSYIWDNQVTYNKTAGEHSFNAMGLVSMNMFRDEVSFMSQDRMDMSAKSYHNVGSGGDLTTLQVDGDYARETILSFALRLNYSYMDKYLLTVSNRWDGASVLADGNKWESFPSAALGWKLSEEAFLENAGFIDDMKLRLSYGFTGNKVIGPYETQARASTPTYYDFGGTPMGGIRPTGIANRHLTWERTGELNAGLDFSFFKYRLSGSVDVYNKVSKKLILSRQLPFEAGYGVIPQNIGEVVNKGVEVGLTSVNISTPDLTWSTSINFARNNNEVTALYEDTDEIFQELGDGYDADDIVRVGFPLNSYYNWAADGVWQAAEAEEAAAFGQSEGQGRVRDLNGDGSITEADKTIIGTKMPDWTGGLSTTLTFKAFDLSVALIARQGMFVYSPFHAEFTNHEDRGRSKLDIDWYMQENPVTSARTSGMYPQPKNAGIYWKDSRVGYYRDASFLKVKNITLGYNFPSDMLERAGIGSLRVYANVLNPFVFTEYDGFDPEWADASLSSGGVSFVTYQVGVNLKF</sequence>
<dbReference type="SUPFAM" id="SSF49464">
    <property type="entry name" value="Carboxypeptidase regulatory domain-like"/>
    <property type="match status" value="1"/>
</dbReference>
<dbReference type="InterPro" id="IPR036942">
    <property type="entry name" value="Beta-barrel_TonB_sf"/>
</dbReference>
<dbReference type="InterPro" id="IPR023996">
    <property type="entry name" value="TonB-dep_OMP_SusC/RagA"/>
</dbReference>
<dbReference type="Pfam" id="PF13715">
    <property type="entry name" value="CarbopepD_reg_2"/>
    <property type="match status" value="1"/>
</dbReference>